<evidence type="ECO:0000313" key="2">
    <source>
        <dbReference type="EMBL" id="MED6151180.1"/>
    </source>
</evidence>
<dbReference type="EMBL" id="JASCZI010091770">
    <property type="protein sequence ID" value="MED6151180.1"/>
    <property type="molecule type" value="Genomic_DNA"/>
</dbReference>
<feature type="compositionally biased region" description="Basic and acidic residues" evidence="1">
    <location>
        <begin position="56"/>
        <end position="75"/>
    </location>
</feature>
<reference evidence="2 3" key="1">
    <citation type="journal article" date="2023" name="Plants (Basel)">
        <title>Bridging the Gap: Combining Genomics and Transcriptomics Approaches to Understand Stylosanthes scabra, an Orphan Legume from the Brazilian Caatinga.</title>
        <authorList>
            <person name="Ferreira-Neto J.R.C."/>
            <person name="da Silva M.D."/>
            <person name="Binneck E."/>
            <person name="de Melo N.F."/>
            <person name="da Silva R.H."/>
            <person name="de Melo A.L.T.M."/>
            <person name="Pandolfi V."/>
            <person name="Bustamante F.O."/>
            <person name="Brasileiro-Vidal A.C."/>
            <person name="Benko-Iseppon A.M."/>
        </authorList>
    </citation>
    <scope>NUCLEOTIDE SEQUENCE [LARGE SCALE GENOMIC DNA]</scope>
    <source>
        <tissue evidence="2">Leaves</tissue>
    </source>
</reference>
<name>A0ABU6TRX6_9FABA</name>
<comment type="caution">
    <text evidence="2">The sequence shown here is derived from an EMBL/GenBank/DDBJ whole genome shotgun (WGS) entry which is preliminary data.</text>
</comment>
<feature type="non-terminal residue" evidence="2">
    <location>
        <position position="160"/>
    </location>
</feature>
<gene>
    <name evidence="2" type="ORF">PIB30_079949</name>
</gene>
<keyword evidence="3" id="KW-1185">Reference proteome</keyword>
<protein>
    <submittedName>
        <fullName evidence="2">Uncharacterized protein</fullName>
    </submittedName>
</protein>
<dbReference type="Proteomes" id="UP001341840">
    <property type="component" value="Unassembled WGS sequence"/>
</dbReference>
<evidence type="ECO:0000313" key="3">
    <source>
        <dbReference type="Proteomes" id="UP001341840"/>
    </source>
</evidence>
<feature type="region of interest" description="Disordered" evidence="1">
    <location>
        <begin position="45"/>
        <end position="160"/>
    </location>
</feature>
<proteinExistence type="predicted"/>
<evidence type="ECO:0000256" key="1">
    <source>
        <dbReference type="SAM" id="MobiDB-lite"/>
    </source>
</evidence>
<feature type="compositionally biased region" description="Basic and acidic residues" evidence="1">
    <location>
        <begin position="147"/>
        <end position="160"/>
    </location>
</feature>
<sequence>MARTRHLHRAGVRFSLSWSLRNEVAQARHLDRAAAPPTKSFLIKKGGRGRAMQRVRPRESQRHVSGNGRKEDLIHKSGTSRKQHAYKSSANRSHTGGKKHSVEDKSPINKEYMSKFSQKTPTVEQMALLKKSTPNGYLISRGNSSSRKSETKKGEVVWPS</sequence>
<organism evidence="2 3">
    <name type="scientific">Stylosanthes scabra</name>
    <dbReference type="NCBI Taxonomy" id="79078"/>
    <lineage>
        <taxon>Eukaryota</taxon>
        <taxon>Viridiplantae</taxon>
        <taxon>Streptophyta</taxon>
        <taxon>Embryophyta</taxon>
        <taxon>Tracheophyta</taxon>
        <taxon>Spermatophyta</taxon>
        <taxon>Magnoliopsida</taxon>
        <taxon>eudicotyledons</taxon>
        <taxon>Gunneridae</taxon>
        <taxon>Pentapetalae</taxon>
        <taxon>rosids</taxon>
        <taxon>fabids</taxon>
        <taxon>Fabales</taxon>
        <taxon>Fabaceae</taxon>
        <taxon>Papilionoideae</taxon>
        <taxon>50 kb inversion clade</taxon>
        <taxon>dalbergioids sensu lato</taxon>
        <taxon>Dalbergieae</taxon>
        <taxon>Pterocarpus clade</taxon>
        <taxon>Stylosanthes</taxon>
    </lineage>
</organism>
<feature type="compositionally biased region" description="Basic residues" evidence="1">
    <location>
        <begin position="45"/>
        <end position="55"/>
    </location>
</feature>
<accession>A0ABU6TRX6</accession>